<protein>
    <submittedName>
        <fullName evidence="1">Uncharacterized protein</fullName>
    </submittedName>
</protein>
<sequence length="321" mass="37104">MGEGIRWSRIGEIVGWDIDGLYRRNRSIFGWGDTFLEGSHIRCEGWLVPNGRRDTSEEGRDFWTGLGESEDIIDEEEDITFLDITEVFCHRETRKGDAGTRSWCFIHLSEDHGCFVDNSGFFHLVVEIIPLTGTFSDTGDDRVSSVFWCDIMDEFLHDDGLPNSGSSKESDFPSFEHRSDEINDFDTGFEDFCLSWELSEIGSFAMNREFIVRFWCGELIDRISEDIKHTTENLWTNRDADRGFGCDNFETTLDPVSWVHSDTSDDTVTELLLDFEDEFRRSTLDFEGIVDSWDVSITELDIDNDPDNFFDNSCLHKKWIS</sequence>
<gene>
    <name evidence="1" type="ORF">ACD_78C00393G0003</name>
</gene>
<reference evidence="1" key="1">
    <citation type="journal article" date="2012" name="Science">
        <title>Fermentation, hydrogen, and sulfur metabolism in multiple uncultivated bacterial phyla.</title>
        <authorList>
            <person name="Wrighton K.C."/>
            <person name="Thomas B.C."/>
            <person name="Sharon I."/>
            <person name="Miller C.S."/>
            <person name="Castelle C.J."/>
            <person name="VerBerkmoes N.C."/>
            <person name="Wilkins M.J."/>
            <person name="Hettich R.L."/>
            <person name="Lipton M.S."/>
            <person name="Williams K.H."/>
            <person name="Long P.E."/>
            <person name="Banfield J.F."/>
        </authorList>
    </citation>
    <scope>NUCLEOTIDE SEQUENCE [LARGE SCALE GENOMIC DNA]</scope>
</reference>
<comment type="caution">
    <text evidence="1">The sequence shown here is derived from an EMBL/GenBank/DDBJ whole genome shotgun (WGS) entry which is preliminary data.</text>
</comment>
<organism evidence="1">
    <name type="scientific">uncultured bacterium</name>
    <name type="common">gcode 4</name>
    <dbReference type="NCBI Taxonomy" id="1234023"/>
    <lineage>
        <taxon>Bacteria</taxon>
        <taxon>environmental samples</taxon>
    </lineage>
</organism>
<evidence type="ECO:0000313" key="1">
    <source>
        <dbReference type="EMBL" id="EKD29469.1"/>
    </source>
</evidence>
<proteinExistence type="predicted"/>
<dbReference type="AlphaFoldDB" id="K1YW14"/>
<accession>K1YW14</accession>
<name>K1YW14_9BACT</name>
<dbReference type="EMBL" id="AMFJ01034393">
    <property type="protein sequence ID" value="EKD29469.1"/>
    <property type="molecule type" value="Genomic_DNA"/>
</dbReference>